<dbReference type="PANTHER" id="PTHR45790">
    <property type="entry name" value="SIROHEME SYNTHASE-RELATED"/>
    <property type="match status" value="1"/>
</dbReference>
<evidence type="ECO:0000256" key="6">
    <source>
        <dbReference type="ARBA" id="ARBA00022691"/>
    </source>
</evidence>
<dbReference type="InterPro" id="IPR014777">
    <property type="entry name" value="4pyrrole_Mease_sub1"/>
</dbReference>
<comment type="catalytic activity">
    <reaction evidence="13">
        <text>precorrin-2 + NAD(+) = sirohydrochlorin + NADH + 2 H(+)</text>
        <dbReference type="Rhea" id="RHEA:15613"/>
        <dbReference type="ChEBI" id="CHEBI:15378"/>
        <dbReference type="ChEBI" id="CHEBI:57540"/>
        <dbReference type="ChEBI" id="CHEBI:57945"/>
        <dbReference type="ChEBI" id="CHEBI:58351"/>
        <dbReference type="ChEBI" id="CHEBI:58827"/>
        <dbReference type="EC" id="1.3.1.76"/>
    </reaction>
</comment>
<evidence type="ECO:0000256" key="2">
    <source>
        <dbReference type="ARBA" id="ARBA00005879"/>
    </source>
</evidence>
<dbReference type="AlphaFoldDB" id="A0A399R8L1"/>
<organism evidence="19 20">
    <name type="scientific">Henriciella mobilis</name>
    <dbReference type="NCBI Taxonomy" id="2305467"/>
    <lineage>
        <taxon>Bacteria</taxon>
        <taxon>Pseudomonadati</taxon>
        <taxon>Pseudomonadota</taxon>
        <taxon>Alphaproteobacteria</taxon>
        <taxon>Hyphomonadales</taxon>
        <taxon>Hyphomonadaceae</taxon>
        <taxon>Henriciella</taxon>
    </lineage>
</organism>
<evidence type="ECO:0000256" key="8">
    <source>
        <dbReference type="ARBA" id="ARBA00023027"/>
    </source>
</evidence>
<evidence type="ECO:0000256" key="11">
    <source>
        <dbReference type="ARBA" id="ARBA00023268"/>
    </source>
</evidence>
<keyword evidence="9" id="KW-0456">Lyase</keyword>
<dbReference type="GO" id="GO:0032259">
    <property type="term" value="P:methylation"/>
    <property type="evidence" value="ECO:0007669"/>
    <property type="project" value="UniProtKB-KW"/>
</dbReference>
<evidence type="ECO:0000256" key="14">
    <source>
        <dbReference type="ARBA" id="ARBA00060548"/>
    </source>
</evidence>
<dbReference type="PROSITE" id="PS00840">
    <property type="entry name" value="SUMT_2"/>
    <property type="match status" value="1"/>
</dbReference>
<evidence type="ECO:0000256" key="3">
    <source>
        <dbReference type="ARBA" id="ARBA00022573"/>
    </source>
</evidence>
<evidence type="ECO:0000256" key="12">
    <source>
        <dbReference type="ARBA" id="ARBA00025705"/>
    </source>
</evidence>
<keyword evidence="3" id="KW-0169">Cobalamin biosynthesis</keyword>
<dbReference type="Pfam" id="PF13241">
    <property type="entry name" value="NAD_binding_7"/>
    <property type="match status" value="1"/>
</dbReference>
<dbReference type="Proteomes" id="UP000266385">
    <property type="component" value="Unassembled WGS sequence"/>
</dbReference>
<dbReference type="InterPro" id="IPR003043">
    <property type="entry name" value="Uropor_MeTrfase_CS"/>
</dbReference>
<dbReference type="PANTHER" id="PTHR45790:SF1">
    <property type="entry name" value="SIROHEME SYNTHASE"/>
    <property type="match status" value="1"/>
</dbReference>
<comment type="caution">
    <text evidence="19">The sequence shown here is derived from an EMBL/GenBank/DDBJ whole genome shotgun (WGS) entry which is preliminary data.</text>
</comment>
<keyword evidence="5 16" id="KW-0808">Transferase</keyword>
<gene>
    <name evidence="19" type="primary">cobA</name>
    <name evidence="19" type="ORF">D1223_14870</name>
</gene>
<dbReference type="InterPro" id="IPR000878">
    <property type="entry name" value="4pyrrol_Mease"/>
</dbReference>
<comment type="pathway">
    <text evidence="1">Porphyrin-containing compound metabolism; siroheme biosynthesis; sirohydrochlorin from precorrin-2: step 1/1.</text>
</comment>
<reference evidence="19 20" key="1">
    <citation type="submission" date="2018-08" db="EMBL/GenBank/DDBJ databases">
        <title>Henriciella mobilis sp. nov., isolated from seawater.</title>
        <authorList>
            <person name="Cheng H."/>
            <person name="Wu Y.-H."/>
            <person name="Xu X.-W."/>
            <person name="Guo L.-L."/>
        </authorList>
    </citation>
    <scope>NUCLEOTIDE SEQUENCE [LARGE SCALE GENOMIC DNA]</scope>
    <source>
        <strain evidence="19 20">JN25</strain>
    </source>
</reference>
<keyword evidence="20" id="KW-1185">Reference proteome</keyword>
<evidence type="ECO:0000259" key="17">
    <source>
        <dbReference type="Pfam" id="PF00590"/>
    </source>
</evidence>
<dbReference type="SUPFAM" id="SSF53790">
    <property type="entry name" value="Tetrapyrrole methylase"/>
    <property type="match status" value="1"/>
</dbReference>
<keyword evidence="4 16" id="KW-0489">Methyltransferase</keyword>
<evidence type="ECO:0000313" key="19">
    <source>
        <dbReference type="EMBL" id="RIJ27113.1"/>
    </source>
</evidence>
<dbReference type="NCBIfam" id="NF004790">
    <property type="entry name" value="PRK06136.1"/>
    <property type="match status" value="1"/>
</dbReference>
<dbReference type="InterPro" id="IPR019478">
    <property type="entry name" value="Sirohaem_synthase_dimer_dom"/>
</dbReference>
<dbReference type="PROSITE" id="PS00839">
    <property type="entry name" value="SUMT_1"/>
    <property type="match status" value="1"/>
</dbReference>
<dbReference type="Pfam" id="PF10414">
    <property type="entry name" value="CysG_dimeriser"/>
    <property type="match status" value="1"/>
</dbReference>
<evidence type="ECO:0000256" key="7">
    <source>
        <dbReference type="ARBA" id="ARBA00023002"/>
    </source>
</evidence>
<dbReference type="InterPro" id="IPR035996">
    <property type="entry name" value="4pyrrol_Methylase_sf"/>
</dbReference>
<dbReference type="InterPro" id="IPR006366">
    <property type="entry name" value="CobA/CysG_C"/>
</dbReference>
<dbReference type="Pfam" id="PF00590">
    <property type="entry name" value="TP_methylase"/>
    <property type="match status" value="1"/>
</dbReference>
<dbReference type="GO" id="GO:0004851">
    <property type="term" value="F:uroporphyrin-III C-methyltransferase activity"/>
    <property type="evidence" value="ECO:0007669"/>
    <property type="project" value="UniProtKB-EC"/>
</dbReference>
<comment type="similarity">
    <text evidence="2 16">Belongs to the precorrin methyltransferase family.</text>
</comment>
<dbReference type="InterPro" id="IPR006367">
    <property type="entry name" value="Sirohaem_synthase_N"/>
</dbReference>
<evidence type="ECO:0000256" key="16">
    <source>
        <dbReference type="RuleBase" id="RU003960"/>
    </source>
</evidence>
<feature type="domain" description="Tetrapyrrole methylase" evidence="17">
    <location>
        <begin position="220"/>
        <end position="430"/>
    </location>
</feature>
<keyword evidence="7" id="KW-0560">Oxidoreductase</keyword>
<dbReference type="PIRSF" id="PIRSF036426">
    <property type="entry name" value="Sirohaem_synth"/>
    <property type="match status" value="1"/>
</dbReference>
<dbReference type="SUPFAM" id="SSF51735">
    <property type="entry name" value="NAD(P)-binding Rossmann-fold domains"/>
    <property type="match status" value="1"/>
</dbReference>
<evidence type="ECO:0000256" key="15">
    <source>
        <dbReference type="PIRSR" id="PIRSR036426-1"/>
    </source>
</evidence>
<dbReference type="NCBIfam" id="TIGR01470">
    <property type="entry name" value="cysG_Nterm"/>
    <property type="match status" value="1"/>
</dbReference>
<dbReference type="GO" id="GO:0051266">
    <property type="term" value="F:sirohydrochlorin ferrochelatase activity"/>
    <property type="evidence" value="ECO:0007669"/>
    <property type="project" value="InterPro"/>
</dbReference>
<proteinExistence type="inferred from homology"/>
<dbReference type="InterPro" id="IPR037115">
    <property type="entry name" value="Sirohaem_synt_dimer_dom_sf"/>
</dbReference>
<dbReference type="FunFam" id="3.30.950.10:FF:000001">
    <property type="entry name" value="Siroheme synthase"/>
    <property type="match status" value="1"/>
</dbReference>
<evidence type="ECO:0000256" key="10">
    <source>
        <dbReference type="ARBA" id="ARBA00023244"/>
    </source>
</evidence>
<dbReference type="Gene3D" id="3.30.160.110">
    <property type="entry name" value="Siroheme synthase, domain 2"/>
    <property type="match status" value="1"/>
</dbReference>
<dbReference type="GO" id="GO:0019354">
    <property type="term" value="P:siroheme biosynthetic process"/>
    <property type="evidence" value="ECO:0007669"/>
    <property type="project" value="UniProtKB-UniPathway"/>
</dbReference>
<dbReference type="CDD" id="cd11642">
    <property type="entry name" value="SUMT"/>
    <property type="match status" value="1"/>
</dbReference>
<keyword evidence="10" id="KW-0627">Porphyrin biosynthesis</keyword>
<dbReference type="NCBIfam" id="NF007922">
    <property type="entry name" value="PRK10637.1"/>
    <property type="match status" value="1"/>
</dbReference>
<dbReference type="GO" id="GO:0043115">
    <property type="term" value="F:precorrin-2 dehydrogenase activity"/>
    <property type="evidence" value="ECO:0007669"/>
    <property type="project" value="UniProtKB-EC"/>
</dbReference>
<dbReference type="InterPro" id="IPR014776">
    <property type="entry name" value="4pyrrole_Mease_sub2"/>
</dbReference>
<dbReference type="OrthoDB" id="9815856at2"/>
<comment type="pathway">
    <text evidence="12">Porphyrin-containing compound metabolism; siroheme biosynthesis; precorrin-2 from uroporphyrinogen III: step 1/1.</text>
</comment>
<dbReference type="EMBL" id="QWFX01000014">
    <property type="protein sequence ID" value="RIJ27113.1"/>
    <property type="molecule type" value="Genomic_DNA"/>
</dbReference>
<dbReference type="InterPro" id="IPR050161">
    <property type="entry name" value="Siro_Cobalamin_biosynth"/>
</dbReference>
<accession>A0A399R8L1</accession>
<sequence>MRLFPAFFQMDDAHVVIFGAGTNAERKTRLVAKTPARISLVTKRRPDWAEPFSDQLTIVTPEHAGQALDTARFTIIASDDEAEVQWAYELARAYGVPINAVDRKELCDFTIPSMLDRGQVVAAVATGGAAPVLAKDIRSKLETLLPERIGSLAALAERWRPAVKAAIDTETGRRHFWEAALRGAVAEAVYAGDDAGAEALMEDALSKFANETAGNETGPVHIVGAGPGDPELLTLKAFRLIQQADVVFHDKLVSKEIMDLVRRDAERVPVGKSKGEHLVPQDGIHELMIAAAEEGKRVVRLKGGDPFIFGRGGEEVEALREAGIEAHVVPGISSALGCAASANIPLTHRDHAQTLTFVTGHAQKGGVPDLDWQGLAKPHQTIVVFMGVGTAPVISEKLQEAGLPGKTPVAVIENGTRANEKRGFGSLDSLSRVIEEKGIRGPALLIIGEVAGLPAEALNRKIEEALA</sequence>
<keyword evidence="6" id="KW-0949">S-adenosyl-L-methionine</keyword>
<evidence type="ECO:0000313" key="20">
    <source>
        <dbReference type="Proteomes" id="UP000266385"/>
    </source>
</evidence>
<dbReference type="InterPro" id="IPR036291">
    <property type="entry name" value="NAD(P)-bd_dom_sf"/>
</dbReference>
<dbReference type="NCBIfam" id="TIGR01469">
    <property type="entry name" value="cobA_cysG_Cterm"/>
    <property type="match status" value="1"/>
</dbReference>
<evidence type="ECO:0000256" key="4">
    <source>
        <dbReference type="ARBA" id="ARBA00022603"/>
    </source>
</evidence>
<evidence type="ECO:0000256" key="5">
    <source>
        <dbReference type="ARBA" id="ARBA00022679"/>
    </source>
</evidence>
<comment type="pathway">
    <text evidence="14">Cofactor biosynthesis; adenosylcobalamin biosynthesis; precorrin-2 from uroporphyrinogen III: step 1/1.</text>
</comment>
<dbReference type="InterPro" id="IPR012409">
    <property type="entry name" value="Sirohaem_synth"/>
</dbReference>
<dbReference type="Gene3D" id="3.30.950.10">
    <property type="entry name" value="Methyltransferase, Cobalt-precorrin-4 Transmethylase, Domain 2"/>
    <property type="match status" value="1"/>
</dbReference>
<keyword evidence="8" id="KW-0520">NAD</keyword>
<dbReference type="Gene3D" id="3.40.50.720">
    <property type="entry name" value="NAD(P)-binding Rossmann-like Domain"/>
    <property type="match status" value="1"/>
</dbReference>
<keyword evidence="11" id="KW-0511">Multifunctional enzyme</keyword>
<feature type="active site" description="Proton acceptor" evidence="15">
    <location>
        <position position="250"/>
    </location>
</feature>
<dbReference type="FunFam" id="3.40.1010.10:FF:000001">
    <property type="entry name" value="Siroheme synthase"/>
    <property type="match status" value="1"/>
</dbReference>
<name>A0A399R8L1_9PROT</name>
<dbReference type="GO" id="GO:0009236">
    <property type="term" value="P:cobalamin biosynthetic process"/>
    <property type="evidence" value="ECO:0007669"/>
    <property type="project" value="UniProtKB-KW"/>
</dbReference>
<dbReference type="UniPathway" id="UPA00262">
    <property type="reaction ID" value="UER00211"/>
</dbReference>
<dbReference type="EC" id="2.1.1.107" evidence="19"/>
<evidence type="ECO:0000256" key="1">
    <source>
        <dbReference type="ARBA" id="ARBA00005010"/>
    </source>
</evidence>
<feature type="domain" description="Sirohaem synthase dimerisation" evidence="18">
    <location>
        <begin position="148"/>
        <end position="205"/>
    </location>
</feature>
<evidence type="ECO:0000256" key="13">
    <source>
        <dbReference type="ARBA" id="ARBA00047561"/>
    </source>
</evidence>
<evidence type="ECO:0000256" key="9">
    <source>
        <dbReference type="ARBA" id="ARBA00023239"/>
    </source>
</evidence>
<feature type="active site" description="Proton donor" evidence="15">
    <location>
        <position position="272"/>
    </location>
</feature>
<dbReference type="GO" id="GO:0051287">
    <property type="term" value="F:NAD binding"/>
    <property type="evidence" value="ECO:0007669"/>
    <property type="project" value="InterPro"/>
</dbReference>
<evidence type="ECO:0000259" key="18">
    <source>
        <dbReference type="Pfam" id="PF10414"/>
    </source>
</evidence>
<dbReference type="Gene3D" id="3.40.1010.10">
    <property type="entry name" value="Cobalt-precorrin-4 Transmethylase, Domain 1"/>
    <property type="match status" value="1"/>
</dbReference>
<dbReference type="Gene3D" id="1.10.8.210">
    <property type="entry name" value="Sirohaem synthase, dimerisation domain"/>
    <property type="match status" value="1"/>
</dbReference>
<dbReference type="SUPFAM" id="SSF75615">
    <property type="entry name" value="Siroheme synthase middle domains-like"/>
    <property type="match status" value="1"/>
</dbReference>
<protein>
    <submittedName>
        <fullName evidence="19">Uroporphyrinogen-III C-methyltransferase</fullName>
        <ecNumber evidence="19">2.1.1.107</ecNumber>
    </submittedName>
</protein>
<dbReference type="RefSeq" id="WP_119377227.1">
    <property type="nucleotide sequence ID" value="NZ_QWFX01000014.1"/>
</dbReference>